<comment type="caution">
    <text evidence="2">The sequence shown here is derived from an EMBL/GenBank/DDBJ whole genome shotgun (WGS) entry which is preliminary data.</text>
</comment>
<protein>
    <recommendedName>
        <fullName evidence="1">F-box domain-containing protein</fullName>
    </recommendedName>
</protein>
<gene>
    <name evidence="2" type="ORF">TWF730_000246</name>
</gene>
<dbReference type="Pfam" id="PF00646">
    <property type="entry name" value="F-box"/>
    <property type="match status" value="1"/>
</dbReference>
<dbReference type="InterPro" id="IPR036047">
    <property type="entry name" value="F-box-like_dom_sf"/>
</dbReference>
<dbReference type="Proteomes" id="UP001373714">
    <property type="component" value="Unassembled WGS sequence"/>
</dbReference>
<accession>A0AAV9VKY8</accession>
<proteinExistence type="predicted"/>
<keyword evidence="3" id="KW-1185">Reference proteome</keyword>
<dbReference type="SUPFAM" id="SSF81383">
    <property type="entry name" value="F-box domain"/>
    <property type="match status" value="1"/>
</dbReference>
<dbReference type="AlphaFoldDB" id="A0AAV9VKY8"/>
<dbReference type="Gene3D" id="1.20.1280.50">
    <property type="match status" value="1"/>
</dbReference>
<evidence type="ECO:0000313" key="3">
    <source>
        <dbReference type="Proteomes" id="UP001373714"/>
    </source>
</evidence>
<feature type="domain" description="F-box" evidence="1">
    <location>
        <begin position="62"/>
        <end position="114"/>
    </location>
</feature>
<sequence>MVDSDSYCTVDGSLNPPAFYVATPRGTDTGTGVGCNTGIDTGTGTGIHTEDDNGEGEDDKMPLDLLSLPDDVLLMIMSFCDNPRLLNLRGVNSRFNNLLLTYPRQICDDIIRAHFHDPFIAHYFQELTDFELCYWGLQSRFDGYDYHVRQLKRFGAIEEYIEAVEEILHFLTIKPPKIPGQHFSIKGRPRPNLGTKRWVLIYFTMLYHHNTLDLSFLQLHRHWPAYVFTHSPEGAVREHPIPYIYSQQWEDAVDWVERVLMAKIWRTVSAADINSSLWNSPSEIFPLLRTFVRHTHPEELKAVVGTCYSLEWTGMLDKQVLTDFRMRMLPFGDVSETWARLYKGTIHDKNII</sequence>
<dbReference type="CDD" id="cd09917">
    <property type="entry name" value="F-box_SF"/>
    <property type="match status" value="1"/>
</dbReference>
<dbReference type="EMBL" id="JAVHNS010000001">
    <property type="protein sequence ID" value="KAK6362791.1"/>
    <property type="molecule type" value="Genomic_DNA"/>
</dbReference>
<dbReference type="InterPro" id="IPR001810">
    <property type="entry name" value="F-box_dom"/>
</dbReference>
<reference evidence="2 3" key="1">
    <citation type="submission" date="2019-10" db="EMBL/GenBank/DDBJ databases">
        <authorList>
            <person name="Palmer J.M."/>
        </authorList>
    </citation>
    <scope>NUCLEOTIDE SEQUENCE [LARGE SCALE GENOMIC DNA]</scope>
    <source>
        <strain evidence="2 3">TWF730</strain>
    </source>
</reference>
<organism evidence="2 3">
    <name type="scientific">Orbilia blumenaviensis</name>
    <dbReference type="NCBI Taxonomy" id="1796055"/>
    <lineage>
        <taxon>Eukaryota</taxon>
        <taxon>Fungi</taxon>
        <taxon>Dikarya</taxon>
        <taxon>Ascomycota</taxon>
        <taxon>Pezizomycotina</taxon>
        <taxon>Orbiliomycetes</taxon>
        <taxon>Orbiliales</taxon>
        <taxon>Orbiliaceae</taxon>
        <taxon>Orbilia</taxon>
    </lineage>
</organism>
<evidence type="ECO:0000259" key="1">
    <source>
        <dbReference type="PROSITE" id="PS50181"/>
    </source>
</evidence>
<evidence type="ECO:0000313" key="2">
    <source>
        <dbReference type="EMBL" id="KAK6362791.1"/>
    </source>
</evidence>
<dbReference type="PROSITE" id="PS50181">
    <property type="entry name" value="FBOX"/>
    <property type="match status" value="1"/>
</dbReference>
<name>A0AAV9VKY8_9PEZI</name>